<dbReference type="RefSeq" id="WP_311505161.1">
    <property type="nucleotide sequence ID" value="NZ_JAVRHK010000067.1"/>
</dbReference>
<comment type="caution">
    <text evidence="1">The sequence shown here is derived from an EMBL/GenBank/DDBJ whole genome shotgun (WGS) entry which is preliminary data.</text>
</comment>
<organism evidence="1 2">
    <name type="scientific">Autumnicola musiva</name>
    <dbReference type="NCBI Taxonomy" id="3075589"/>
    <lineage>
        <taxon>Bacteria</taxon>
        <taxon>Pseudomonadati</taxon>
        <taxon>Bacteroidota</taxon>
        <taxon>Flavobacteriia</taxon>
        <taxon>Flavobacteriales</taxon>
        <taxon>Flavobacteriaceae</taxon>
        <taxon>Autumnicola</taxon>
    </lineage>
</organism>
<keyword evidence="2" id="KW-1185">Reference proteome</keyword>
<reference evidence="1 2" key="1">
    <citation type="submission" date="2023-09" db="EMBL/GenBank/DDBJ databases">
        <authorList>
            <person name="Rey-Velasco X."/>
        </authorList>
    </citation>
    <scope>NUCLEOTIDE SEQUENCE [LARGE SCALE GENOMIC DNA]</scope>
    <source>
        <strain evidence="1 2">F117</strain>
    </source>
</reference>
<evidence type="ECO:0000313" key="1">
    <source>
        <dbReference type="EMBL" id="MDT0678833.1"/>
    </source>
</evidence>
<proteinExistence type="predicted"/>
<dbReference type="EMBL" id="JAVRHK010000067">
    <property type="protein sequence ID" value="MDT0678833.1"/>
    <property type="molecule type" value="Genomic_DNA"/>
</dbReference>
<protein>
    <submittedName>
        <fullName evidence="1">Uncharacterized protein</fullName>
    </submittedName>
</protein>
<accession>A0ABU3DBD4</accession>
<sequence>MLITQTGYPLNFIQEEPATYVACHDRTWIFKFFSPKVKLHYIVRAERHSHEFFAIKFYAKKHKRSDRKYNIVINKGDVANILVTCAKAIPYILTDYPNASFGFIGSRTIDPYSNKVEGYANNQRYKLYKYHIPQLIGDQVFVHTAYKKASAYSLINKNVGDTKKYEKKVKSIIVNHYENILDIE</sequence>
<name>A0ABU3DBD4_9FLAO</name>
<evidence type="ECO:0000313" key="2">
    <source>
        <dbReference type="Proteomes" id="UP001262582"/>
    </source>
</evidence>
<dbReference type="Proteomes" id="UP001262582">
    <property type="component" value="Unassembled WGS sequence"/>
</dbReference>
<gene>
    <name evidence="1" type="ORF">RM539_19860</name>
</gene>